<dbReference type="RefSeq" id="WP_277531543.1">
    <property type="nucleotide sequence ID" value="NZ_JAPDIA010000003.1"/>
</dbReference>
<keyword evidence="2" id="KW-1185">Reference proteome</keyword>
<protein>
    <recommendedName>
        <fullName evidence="3">CBM-cenC domain-containing protein</fullName>
    </recommendedName>
</protein>
<comment type="caution">
    <text evidence="1">The sequence shown here is derived from an EMBL/GenBank/DDBJ whole genome shotgun (WGS) entry which is preliminary data.</text>
</comment>
<proteinExistence type="predicted"/>
<dbReference type="EMBL" id="JAPDIA010000003">
    <property type="protein sequence ID" value="MDG0809963.1"/>
    <property type="molecule type" value="Genomic_DNA"/>
</dbReference>
<evidence type="ECO:0008006" key="3">
    <source>
        <dbReference type="Google" id="ProtNLM"/>
    </source>
</evidence>
<dbReference type="SUPFAM" id="SSF49785">
    <property type="entry name" value="Galactose-binding domain-like"/>
    <property type="match status" value="1"/>
</dbReference>
<sequence>MLIEAWVKVASGAIAIQEGDANGALTSLGDNLNAVVANGAWTKYTYTIMPKAGARKLSVRFVASGAGSTDAYVDRVTVRLARGLNLLADPGFEQDLDANGVADIWTKTGSATVSLSGAEKASGSYGQRIQSTGYGNGILQEWIGVSPNTTYTLTVNAKVSGGSLAVAYGGSHQRVRLARTDESGYDRRERLAVEDLYVYDGSIDDQAVGSAARMVGRRERRLCRRRAAEPGGEALAD</sequence>
<evidence type="ECO:0000313" key="1">
    <source>
        <dbReference type="EMBL" id="MDG0809963.1"/>
    </source>
</evidence>
<reference evidence="1" key="1">
    <citation type="submission" date="2022-10" db="EMBL/GenBank/DDBJ databases">
        <title>Comparative genomic analysis of Cohnella hashimotonis sp. nov., isolated from the International Space Station.</title>
        <authorList>
            <person name="Simpson A."/>
            <person name="Venkateswaran K."/>
        </authorList>
    </citation>
    <scope>NUCLEOTIDE SEQUENCE</scope>
    <source>
        <strain evidence="1">DSM 28161</strain>
    </source>
</reference>
<dbReference type="AlphaFoldDB" id="A0A9X4KSX5"/>
<accession>A0A9X4KSX5</accession>
<dbReference type="InterPro" id="IPR008979">
    <property type="entry name" value="Galactose-bd-like_sf"/>
</dbReference>
<evidence type="ECO:0000313" key="2">
    <source>
        <dbReference type="Proteomes" id="UP001153404"/>
    </source>
</evidence>
<gene>
    <name evidence="1" type="ORF">OMP40_11870</name>
</gene>
<dbReference type="Proteomes" id="UP001153404">
    <property type="component" value="Unassembled WGS sequence"/>
</dbReference>
<organism evidence="1 2">
    <name type="scientific">Cohnella rhizosphaerae</name>
    <dbReference type="NCBI Taxonomy" id="1457232"/>
    <lineage>
        <taxon>Bacteria</taxon>
        <taxon>Bacillati</taxon>
        <taxon>Bacillota</taxon>
        <taxon>Bacilli</taxon>
        <taxon>Bacillales</taxon>
        <taxon>Paenibacillaceae</taxon>
        <taxon>Cohnella</taxon>
    </lineage>
</organism>
<name>A0A9X4KSX5_9BACL</name>
<dbReference type="Gene3D" id="2.60.120.260">
    <property type="entry name" value="Galactose-binding domain-like"/>
    <property type="match status" value="2"/>
</dbReference>